<dbReference type="PANTHER" id="PTHR42760">
    <property type="entry name" value="SHORT-CHAIN DEHYDROGENASES/REDUCTASES FAMILY MEMBER"/>
    <property type="match status" value="1"/>
</dbReference>
<dbReference type="Proteomes" id="UP001556692">
    <property type="component" value="Unassembled WGS sequence"/>
</dbReference>
<evidence type="ECO:0000259" key="2">
    <source>
        <dbReference type="SMART" id="SM00822"/>
    </source>
</evidence>
<keyword evidence="4" id="KW-1185">Reference proteome</keyword>
<accession>A0ABV3SJ16</accession>
<dbReference type="PRINTS" id="PR00080">
    <property type="entry name" value="SDRFAMILY"/>
</dbReference>
<evidence type="ECO:0000313" key="4">
    <source>
        <dbReference type="Proteomes" id="UP001556692"/>
    </source>
</evidence>
<dbReference type="InterPro" id="IPR036291">
    <property type="entry name" value="NAD(P)-bd_dom_sf"/>
</dbReference>
<dbReference type="RefSeq" id="WP_367953774.1">
    <property type="nucleotide sequence ID" value="NZ_JBDPGJ010000002.1"/>
</dbReference>
<dbReference type="InterPro" id="IPR057326">
    <property type="entry name" value="KR_dom"/>
</dbReference>
<feature type="domain" description="Ketoreductase" evidence="2">
    <location>
        <begin position="8"/>
        <end position="183"/>
    </location>
</feature>
<dbReference type="SMART" id="SM00822">
    <property type="entry name" value="PKS_KR"/>
    <property type="match status" value="1"/>
</dbReference>
<dbReference type="PROSITE" id="PS00061">
    <property type="entry name" value="ADH_SHORT"/>
    <property type="match status" value="1"/>
</dbReference>
<evidence type="ECO:0000256" key="1">
    <source>
        <dbReference type="ARBA" id="ARBA00006484"/>
    </source>
</evidence>
<evidence type="ECO:0000313" key="3">
    <source>
        <dbReference type="EMBL" id="MEX0405901.1"/>
    </source>
</evidence>
<dbReference type="Gene3D" id="3.40.50.720">
    <property type="entry name" value="NAD(P)-binding Rossmann-like Domain"/>
    <property type="match status" value="1"/>
</dbReference>
<name>A0ABV3SJ16_9HYPH</name>
<dbReference type="EMBL" id="JBDPGJ010000002">
    <property type="protein sequence ID" value="MEX0405901.1"/>
    <property type="molecule type" value="Genomic_DNA"/>
</dbReference>
<proteinExistence type="inferred from homology"/>
<dbReference type="PRINTS" id="PR00081">
    <property type="entry name" value="GDHRDH"/>
</dbReference>
<dbReference type="InterPro" id="IPR020904">
    <property type="entry name" value="Sc_DH/Rdtase_CS"/>
</dbReference>
<dbReference type="SUPFAM" id="SSF51735">
    <property type="entry name" value="NAD(P)-binding Rossmann-fold domains"/>
    <property type="match status" value="1"/>
</dbReference>
<comment type="caution">
    <text evidence="3">The sequence shown here is derived from an EMBL/GenBank/DDBJ whole genome shotgun (WGS) entry which is preliminary data.</text>
</comment>
<protein>
    <submittedName>
        <fullName evidence="3">SDR family NAD(P)-dependent oxidoreductase</fullName>
    </submittedName>
</protein>
<dbReference type="PANTHER" id="PTHR42760:SF129">
    <property type="entry name" value="OXIDOREDUCTASE"/>
    <property type="match status" value="1"/>
</dbReference>
<dbReference type="Pfam" id="PF13561">
    <property type="entry name" value="adh_short_C2"/>
    <property type="match status" value="1"/>
</dbReference>
<organism evidence="3 4">
    <name type="scientific">Aquibium pacificus</name>
    <dbReference type="NCBI Taxonomy" id="3153579"/>
    <lineage>
        <taxon>Bacteria</taxon>
        <taxon>Pseudomonadati</taxon>
        <taxon>Pseudomonadota</taxon>
        <taxon>Alphaproteobacteria</taxon>
        <taxon>Hyphomicrobiales</taxon>
        <taxon>Phyllobacteriaceae</taxon>
        <taxon>Aquibium</taxon>
    </lineage>
</organism>
<sequence>MAAILEGQVAVVVGGLGGIGRAFAEKAKAAGAIVSCWDVPEAARGDHMDHYARCDVTEEQSVAAAAQATLAEFGRIDILVNSAGVTGLTARVENCDLSEWERVMAINLTGTFLTCKIVLPAMRKRGYGRIVNVSSIAGKEGNPNQAAYSASKAGVIGLTKSLARENADTGIRANCITPAITATDLVLQMTEAQRQLVLAKIPIGRPGEPGEIAEMMLFMASPACSFSTGAVFDASGGRATY</sequence>
<gene>
    <name evidence="3" type="ORF">ABGN05_09535</name>
</gene>
<dbReference type="InterPro" id="IPR002347">
    <property type="entry name" value="SDR_fam"/>
</dbReference>
<comment type="similarity">
    <text evidence="1">Belongs to the short-chain dehydrogenases/reductases (SDR) family.</text>
</comment>
<reference evidence="3 4" key="1">
    <citation type="submission" date="2024-05" db="EMBL/GenBank/DDBJ databases">
        <authorList>
            <person name="Jiang F."/>
        </authorList>
    </citation>
    <scope>NUCLEOTIDE SEQUENCE [LARGE SCALE GENOMIC DNA]</scope>
    <source>
        <strain evidence="3 4">LZ166</strain>
    </source>
</reference>